<dbReference type="AlphaFoldDB" id="A0A077ZD54"/>
<dbReference type="GO" id="GO:0000460">
    <property type="term" value="P:maturation of 5.8S rRNA"/>
    <property type="evidence" value="ECO:0007669"/>
    <property type="project" value="TreeGrafter"/>
</dbReference>
<evidence type="ECO:0000256" key="8">
    <source>
        <dbReference type="SAM" id="MobiDB-lite"/>
    </source>
</evidence>
<gene>
    <name evidence="9" type="ORF">TTRE_0000578001</name>
</gene>
<keyword evidence="5 7" id="KW-0694">RNA-binding</keyword>
<evidence type="ECO:0000256" key="6">
    <source>
        <dbReference type="ARBA" id="ARBA00023242"/>
    </source>
</evidence>
<accession>A0A077ZD54</accession>
<feature type="compositionally biased region" description="Acidic residues" evidence="8">
    <location>
        <begin position="144"/>
        <end position="157"/>
    </location>
</feature>
<feature type="region of interest" description="Disordered" evidence="8">
    <location>
        <begin position="121"/>
        <end position="174"/>
    </location>
</feature>
<keyword evidence="7" id="KW-0963">Cytoplasm</keyword>
<evidence type="ECO:0000256" key="2">
    <source>
        <dbReference type="ARBA" id="ARBA00009154"/>
    </source>
</evidence>
<dbReference type="OrthoDB" id="1421013at2759"/>
<dbReference type="GO" id="GO:0005737">
    <property type="term" value="C:cytoplasm"/>
    <property type="evidence" value="ECO:0007669"/>
    <property type="project" value="UniProtKB-SubCell"/>
</dbReference>
<keyword evidence="7" id="KW-0238">DNA-binding</keyword>
<organism evidence="9 10">
    <name type="scientific">Trichuris trichiura</name>
    <name type="common">Whipworm</name>
    <name type="synonym">Trichocephalus trichiurus</name>
    <dbReference type="NCBI Taxonomy" id="36087"/>
    <lineage>
        <taxon>Eukaryota</taxon>
        <taxon>Metazoa</taxon>
        <taxon>Ecdysozoa</taxon>
        <taxon>Nematoda</taxon>
        <taxon>Enoplea</taxon>
        <taxon>Dorylaimia</taxon>
        <taxon>Trichinellida</taxon>
        <taxon>Trichuridae</taxon>
        <taxon>Trichuris</taxon>
    </lineage>
</organism>
<dbReference type="InterPro" id="IPR011082">
    <property type="entry name" value="Exosome-assoc_fac/DNA_repair"/>
</dbReference>
<dbReference type="GO" id="GO:0000178">
    <property type="term" value="C:exosome (RNase complex)"/>
    <property type="evidence" value="ECO:0007669"/>
    <property type="project" value="TreeGrafter"/>
</dbReference>
<feature type="compositionally biased region" description="Polar residues" evidence="8">
    <location>
        <begin position="163"/>
        <end position="174"/>
    </location>
</feature>
<feature type="compositionally biased region" description="Basic and acidic residues" evidence="8">
    <location>
        <begin position="130"/>
        <end position="143"/>
    </location>
</feature>
<evidence type="ECO:0000313" key="10">
    <source>
        <dbReference type="Proteomes" id="UP000030665"/>
    </source>
</evidence>
<protein>
    <recommendedName>
        <fullName evidence="3 7">Nuclear nucleic acid-binding protein C1D</fullName>
    </recommendedName>
</protein>
<dbReference type="Pfam" id="PF04000">
    <property type="entry name" value="Sas10_Utp3"/>
    <property type="match status" value="1"/>
</dbReference>
<proteinExistence type="inferred from homology"/>
<dbReference type="STRING" id="36087.A0A077ZD54"/>
<evidence type="ECO:0000256" key="4">
    <source>
        <dbReference type="ARBA" id="ARBA00022552"/>
    </source>
</evidence>
<keyword evidence="10" id="KW-1185">Reference proteome</keyword>
<evidence type="ECO:0000313" key="9">
    <source>
        <dbReference type="EMBL" id="CDW57488.1"/>
    </source>
</evidence>
<dbReference type="InterPro" id="IPR007146">
    <property type="entry name" value="Sas10/Utp3/C1D"/>
</dbReference>
<dbReference type="PANTHER" id="PTHR15341:SF3">
    <property type="entry name" value="NUCLEAR NUCLEIC ACID-BINDING PROTEIN C1D"/>
    <property type="match status" value="1"/>
</dbReference>
<dbReference type="EMBL" id="HG806170">
    <property type="protein sequence ID" value="CDW57488.1"/>
    <property type="molecule type" value="Genomic_DNA"/>
</dbReference>
<evidence type="ECO:0000256" key="7">
    <source>
        <dbReference type="RuleBase" id="RU368003"/>
    </source>
</evidence>
<dbReference type="GO" id="GO:0003677">
    <property type="term" value="F:DNA binding"/>
    <property type="evidence" value="ECO:0007669"/>
    <property type="project" value="UniProtKB-KW"/>
</dbReference>
<evidence type="ECO:0000256" key="3">
    <source>
        <dbReference type="ARBA" id="ARBA00015212"/>
    </source>
</evidence>
<dbReference type="GO" id="GO:0003723">
    <property type="term" value="F:RNA binding"/>
    <property type="evidence" value="ECO:0007669"/>
    <property type="project" value="UniProtKB-UniRule"/>
</dbReference>
<dbReference type="GO" id="GO:0005730">
    <property type="term" value="C:nucleolus"/>
    <property type="evidence" value="ECO:0007669"/>
    <property type="project" value="UniProtKB-SubCell"/>
</dbReference>
<comment type="similarity">
    <text evidence="2 7">Belongs to the C1D family.</text>
</comment>
<keyword evidence="4 7" id="KW-0698">rRNA processing</keyword>
<reference evidence="9" key="2">
    <citation type="submission" date="2014-03" db="EMBL/GenBank/DDBJ databases">
        <title>The whipworm genome and dual-species transcriptomics of an intimate host-pathogen interaction.</title>
        <authorList>
            <person name="Foth B.J."/>
            <person name="Tsai I.J."/>
            <person name="Reid A.J."/>
            <person name="Bancroft A.J."/>
            <person name="Nichol S."/>
            <person name="Tracey A."/>
            <person name="Holroyd N."/>
            <person name="Cotton J.A."/>
            <person name="Stanley E.J."/>
            <person name="Zarowiecki M."/>
            <person name="Liu J.Z."/>
            <person name="Huckvale T."/>
            <person name="Cooper P.J."/>
            <person name="Grencis R.K."/>
            <person name="Berriman M."/>
        </authorList>
    </citation>
    <scope>NUCLEOTIDE SEQUENCE [LARGE SCALE GENOMIC DNA]</scope>
</reference>
<comment type="subcellular location">
    <subcellularLocation>
        <location evidence="7">Cytoplasm</location>
    </subcellularLocation>
    <subcellularLocation>
        <location evidence="7">Nucleus</location>
        <location evidence="7">Nucleolus</location>
    </subcellularLocation>
    <subcellularLocation>
        <location evidence="1 7">Nucleus</location>
    </subcellularLocation>
</comment>
<dbReference type="PANTHER" id="PTHR15341">
    <property type="entry name" value="SUN-COR STEROID HORMONE RECEPTOR CO-REPRESSOR"/>
    <property type="match status" value="1"/>
</dbReference>
<comment type="function">
    <text evidence="7">Plays a role in the recruitment of the exosome to pre-rRNA to mediate the 3'-5' end processing of the 5.8S rRNA.</text>
</comment>
<name>A0A077ZD54_TRITR</name>
<evidence type="ECO:0000256" key="5">
    <source>
        <dbReference type="ARBA" id="ARBA00022884"/>
    </source>
</evidence>
<comment type="subunit">
    <text evidence="7">Monomer and homodimer.</text>
</comment>
<dbReference type="Proteomes" id="UP000030665">
    <property type="component" value="Unassembled WGS sequence"/>
</dbReference>
<reference evidence="9" key="1">
    <citation type="submission" date="2014-01" db="EMBL/GenBank/DDBJ databases">
        <authorList>
            <person name="Aslett M."/>
        </authorList>
    </citation>
    <scope>NUCLEOTIDE SEQUENCE</scope>
</reference>
<dbReference type="GO" id="GO:0010468">
    <property type="term" value="P:regulation of gene expression"/>
    <property type="evidence" value="ECO:0007669"/>
    <property type="project" value="TreeGrafter"/>
</dbReference>
<keyword evidence="6 7" id="KW-0539">Nucleus</keyword>
<evidence type="ECO:0000256" key="1">
    <source>
        <dbReference type="ARBA" id="ARBA00004123"/>
    </source>
</evidence>
<sequence length="174" mass="20266">MDENSRIDKYVDLHKMVDELQELVQRYTEKPFVDRMTEQSNLQNARTNVELMYVVNALFWCQLRLQNCDAAKHPIMKELNNIKQKLNVIKEIELRGKGPKIDAAAAKRLIQHDLWSLKSTEYATSGGNNQRHDSRKREYSKSSEEEEKEFEEGEEELSNSSSDNQPATSSRMVE</sequence>